<dbReference type="GO" id="GO:0006465">
    <property type="term" value="P:signal peptide processing"/>
    <property type="evidence" value="ECO:0007669"/>
    <property type="project" value="TreeGrafter"/>
</dbReference>
<keyword evidence="2" id="KW-1133">Transmembrane helix</keyword>
<dbReference type="Pfam" id="PF01478">
    <property type="entry name" value="Peptidase_A24"/>
    <property type="match status" value="1"/>
</dbReference>
<evidence type="ECO:0000259" key="3">
    <source>
        <dbReference type="Pfam" id="PF01478"/>
    </source>
</evidence>
<feature type="transmembrane region" description="Helical" evidence="2">
    <location>
        <begin position="108"/>
        <end position="129"/>
    </location>
</feature>
<organism evidence="4 5">
    <name type="scientific">Cellulosimicrobium composti</name>
    <dbReference type="NCBI Taxonomy" id="2672572"/>
    <lineage>
        <taxon>Bacteria</taxon>
        <taxon>Bacillati</taxon>
        <taxon>Actinomycetota</taxon>
        <taxon>Actinomycetes</taxon>
        <taxon>Micrococcales</taxon>
        <taxon>Promicromonosporaceae</taxon>
        <taxon>Cellulosimicrobium</taxon>
    </lineage>
</organism>
<proteinExistence type="inferred from homology"/>
<protein>
    <submittedName>
        <fullName evidence="4">Prepilin peptidase</fullName>
    </submittedName>
</protein>
<name>A0A6N7ZM93_9MICO</name>
<feature type="transmembrane region" description="Helical" evidence="2">
    <location>
        <begin position="84"/>
        <end position="102"/>
    </location>
</feature>
<feature type="transmembrane region" description="Helical" evidence="2">
    <location>
        <begin position="150"/>
        <end position="172"/>
    </location>
</feature>
<gene>
    <name evidence="4" type="ORF">GJV82_17065</name>
</gene>
<dbReference type="Proteomes" id="UP000440668">
    <property type="component" value="Unassembled WGS sequence"/>
</dbReference>
<evidence type="ECO:0000256" key="2">
    <source>
        <dbReference type="SAM" id="Phobius"/>
    </source>
</evidence>
<dbReference type="PANTHER" id="PTHR30487">
    <property type="entry name" value="TYPE 4 PREPILIN-LIKE PROTEINS LEADER PEPTIDE-PROCESSING ENZYME"/>
    <property type="match status" value="1"/>
</dbReference>
<feature type="transmembrane region" description="Helical" evidence="2">
    <location>
        <begin position="192"/>
        <end position="211"/>
    </location>
</feature>
<accession>A0A6N7ZM93</accession>
<dbReference type="PANTHER" id="PTHR30487:SF0">
    <property type="entry name" value="PREPILIN LEADER PEPTIDASE_N-METHYLTRANSFERASE-RELATED"/>
    <property type="match status" value="1"/>
</dbReference>
<dbReference type="EMBL" id="WMKA01000056">
    <property type="protein sequence ID" value="MTG90634.1"/>
    <property type="molecule type" value="Genomic_DNA"/>
</dbReference>
<feature type="domain" description="Prepilin type IV endopeptidase peptidase" evidence="3">
    <location>
        <begin position="66"/>
        <end position="172"/>
    </location>
</feature>
<reference evidence="4 5" key="1">
    <citation type="submission" date="2019-11" db="EMBL/GenBank/DDBJ databases">
        <title>Cellulosimicrobium composti sp. nov. isolated from a compost.</title>
        <authorList>
            <person name="Yang Y."/>
        </authorList>
    </citation>
    <scope>NUCLEOTIDE SEQUENCE [LARGE SCALE GENOMIC DNA]</scope>
    <source>
        <strain evidence="4 5">BIT-GX5</strain>
    </source>
</reference>
<dbReference type="Gene3D" id="1.20.120.1220">
    <property type="match status" value="1"/>
</dbReference>
<dbReference type="AlphaFoldDB" id="A0A6N7ZM93"/>
<dbReference type="InterPro" id="IPR000045">
    <property type="entry name" value="Prepilin_IV_endopep_pep"/>
</dbReference>
<evidence type="ECO:0000256" key="1">
    <source>
        <dbReference type="ARBA" id="ARBA00005801"/>
    </source>
</evidence>
<dbReference type="GO" id="GO:0005886">
    <property type="term" value="C:plasma membrane"/>
    <property type="evidence" value="ECO:0007669"/>
    <property type="project" value="TreeGrafter"/>
</dbReference>
<keyword evidence="2" id="KW-0812">Transmembrane</keyword>
<dbReference type="RefSeq" id="WP_155100050.1">
    <property type="nucleotide sequence ID" value="NZ_WMKA01000056.1"/>
</dbReference>
<sequence>MVEQGDGTTAGGPGAPWRTLRDRVAHEVGAAGPLARGTAVVAAVGAAWWSGPVWATPALVLAAAAGGLVAVVDARTHRLPDAVVLPAWAGVVLLLAVAAVATGDGAGLVRALAGGATGFAAYAVLRLAYPPGLGFGDVKLAGLLGTPLGWLGWSALAVGLVLPFLLGGLWALVLVAVRRARRDTAVPFGPSMVLGAVLAVALGGAIPGGAVPGS</sequence>
<comment type="similarity">
    <text evidence="1">Belongs to the peptidase A24 family.</text>
</comment>
<keyword evidence="2" id="KW-0472">Membrane</keyword>
<feature type="transmembrane region" description="Helical" evidence="2">
    <location>
        <begin position="54"/>
        <end position="72"/>
    </location>
</feature>
<dbReference type="GO" id="GO:0004190">
    <property type="term" value="F:aspartic-type endopeptidase activity"/>
    <property type="evidence" value="ECO:0007669"/>
    <property type="project" value="InterPro"/>
</dbReference>
<comment type="caution">
    <text evidence="4">The sequence shown here is derived from an EMBL/GenBank/DDBJ whole genome shotgun (WGS) entry which is preliminary data.</text>
</comment>
<evidence type="ECO:0000313" key="4">
    <source>
        <dbReference type="EMBL" id="MTG90634.1"/>
    </source>
</evidence>
<dbReference type="InterPro" id="IPR050882">
    <property type="entry name" value="Prepilin_peptidase/N-MTase"/>
</dbReference>
<evidence type="ECO:0000313" key="5">
    <source>
        <dbReference type="Proteomes" id="UP000440668"/>
    </source>
</evidence>